<dbReference type="OrthoDB" id="2422209at2759"/>
<reference evidence="1" key="1">
    <citation type="submission" date="2022-08" db="EMBL/GenBank/DDBJ databases">
        <authorList>
            <person name="Kallberg Y."/>
            <person name="Tangrot J."/>
            <person name="Rosling A."/>
        </authorList>
    </citation>
    <scope>NUCLEOTIDE SEQUENCE</scope>
    <source>
        <strain evidence="1">Wild A</strain>
    </source>
</reference>
<name>A0A9W4SLZ0_9GLOM</name>
<comment type="caution">
    <text evidence="1">The sequence shown here is derived from an EMBL/GenBank/DDBJ whole genome shotgun (WGS) entry which is preliminary data.</text>
</comment>
<proteinExistence type="predicted"/>
<dbReference type="Proteomes" id="UP001153678">
    <property type="component" value="Unassembled WGS sequence"/>
</dbReference>
<organism evidence="1 2">
    <name type="scientific">Funneliformis geosporum</name>
    <dbReference type="NCBI Taxonomy" id="1117311"/>
    <lineage>
        <taxon>Eukaryota</taxon>
        <taxon>Fungi</taxon>
        <taxon>Fungi incertae sedis</taxon>
        <taxon>Mucoromycota</taxon>
        <taxon>Glomeromycotina</taxon>
        <taxon>Glomeromycetes</taxon>
        <taxon>Glomerales</taxon>
        <taxon>Glomeraceae</taxon>
        <taxon>Funneliformis</taxon>
    </lineage>
</organism>
<gene>
    <name evidence="1" type="ORF">FWILDA_LOCUS6518</name>
</gene>
<protein>
    <submittedName>
        <fullName evidence="1">14090_t:CDS:1</fullName>
    </submittedName>
</protein>
<keyword evidence="2" id="KW-1185">Reference proteome</keyword>
<accession>A0A9W4SLZ0</accession>
<dbReference type="AlphaFoldDB" id="A0A9W4SLZ0"/>
<sequence>MSATINKVQHSQQLYRPKLKTSFSNPFPFKSVFHESPKCQSTTFHIPQEEDENSFSKPINKNNMSKSNTFSSFSSIFSNSRSNKFFNRRRSEVYGEKDEFTNGCFGSLSTLGSKIRYKLHNTWFLVKTKCKRRIHKKRSIKDEWSSKARTLNQL</sequence>
<dbReference type="EMBL" id="CAMKVN010001189">
    <property type="protein sequence ID" value="CAI2174292.1"/>
    <property type="molecule type" value="Genomic_DNA"/>
</dbReference>
<evidence type="ECO:0000313" key="1">
    <source>
        <dbReference type="EMBL" id="CAI2174292.1"/>
    </source>
</evidence>
<evidence type="ECO:0000313" key="2">
    <source>
        <dbReference type="Proteomes" id="UP001153678"/>
    </source>
</evidence>